<protein>
    <recommendedName>
        <fullName evidence="4">YjzC family protein</fullName>
    </recommendedName>
</protein>
<proteinExistence type="predicted"/>
<reference evidence="2" key="1">
    <citation type="journal article" date="2014" name="Int. J. Syst. Evol. Microbiol.">
        <title>Complete genome sequence of Corynebacterium casei LMG S-19264T (=DSM 44701T), isolated from a smear-ripened cheese.</title>
        <authorList>
            <consortium name="US DOE Joint Genome Institute (JGI-PGF)"/>
            <person name="Walter F."/>
            <person name="Albersmeier A."/>
            <person name="Kalinowski J."/>
            <person name="Ruckert C."/>
        </authorList>
    </citation>
    <scope>NUCLEOTIDE SEQUENCE</scope>
    <source>
        <strain evidence="2">NBRC 112290</strain>
    </source>
</reference>
<organism evidence="2 3">
    <name type="scientific">Litorihabitans aurantiacus</name>
    <dbReference type="NCBI Taxonomy" id="1930061"/>
    <lineage>
        <taxon>Bacteria</taxon>
        <taxon>Bacillati</taxon>
        <taxon>Actinomycetota</taxon>
        <taxon>Actinomycetes</taxon>
        <taxon>Micrococcales</taxon>
        <taxon>Beutenbergiaceae</taxon>
        <taxon>Litorihabitans</taxon>
    </lineage>
</organism>
<feature type="compositionally biased region" description="Basic and acidic residues" evidence="1">
    <location>
        <begin position="49"/>
        <end position="59"/>
    </location>
</feature>
<evidence type="ECO:0000313" key="3">
    <source>
        <dbReference type="Proteomes" id="UP001157161"/>
    </source>
</evidence>
<name>A0AA37XG40_9MICO</name>
<gene>
    <name evidence="2" type="ORF">GCM10025875_25720</name>
</gene>
<evidence type="ECO:0000313" key="2">
    <source>
        <dbReference type="EMBL" id="GMA32580.1"/>
    </source>
</evidence>
<feature type="region of interest" description="Disordered" evidence="1">
    <location>
        <begin position="1"/>
        <end position="59"/>
    </location>
</feature>
<accession>A0AA37XG40</accession>
<keyword evidence="3" id="KW-1185">Reference proteome</keyword>
<reference evidence="2" key="2">
    <citation type="submission" date="2023-02" db="EMBL/GenBank/DDBJ databases">
        <authorList>
            <person name="Sun Q."/>
            <person name="Mori K."/>
        </authorList>
    </citation>
    <scope>NUCLEOTIDE SEQUENCE</scope>
    <source>
        <strain evidence="2">NBRC 112290</strain>
    </source>
</reference>
<comment type="caution">
    <text evidence="2">The sequence shown here is derived from an EMBL/GenBank/DDBJ whole genome shotgun (WGS) entry which is preliminary data.</text>
</comment>
<evidence type="ECO:0008006" key="4">
    <source>
        <dbReference type="Google" id="ProtNLM"/>
    </source>
</evidence>
<dbReference type="AlphaFoldDB" id="A0AA37XG40"/>
<sequence length="59" mass="6375">MSKPRQYSPGSKAPYSGQYRIVGGSGAERTAVQNKPLPPTPRAGQRYVLVDRTKNGSGR</sequence>
<dbReference type="EMBL" id="BSUM01000001">
    <property type="protein sequence ID" value="GMA32580.1"/>
    <property type="molecule type" value="Genomic_DNA"/>
</dbReference>
<dbReference type="Proteomes" id="UP001157161">
    <property type="component" value="Unassembled WGS sequence"/>
</dbReference>
<dbReference type="RefSeq" id="WP_284251256.1">
    <property type="nucleotide sequence ID" value="NZ_BSUM01000001.1"/>
</dbReference>
<evidence type="ECO:0000256" key="1">
    <source>
        <dbReference type="SAM" id="MobiDB-lite"/>
    </source>
</evidence>